<reference evidence="2 3" key="1">
    <citation type="submission" date="2021-06" db="EMBL/GenBank/DDBJ databases">
        <authorList>
            <person name="Palmer J.M."/>
        </authorList>
    </citation>
    <scope>NUCLEOTIDE SEQUENCE [LARGE SCALE GENOMIC DNA]</scope>
    <source>
        <strain evidence="2 3">GA_2019</strain>
        <tissue evidence="2">Muscle</tissue>
    </source>
</reference>
<protein>
    <recommendedName>
        <fullName evidence="4">Secreted protein</fullName>
    </recommendedName>
</protein>
<keyword evidence="1" id="KW-0732">Signal</keyword>
<proteinExistence type="predicted"/>
<dbReference type="EMBL" id="JAHRIO010080119">
    <property type="protein sequence ID" value="MEQ2184040.1"/>
    <property type="molecule type" value="Genomic_DNA"/>
</dbReference>
<keyword evidence="3" id="KW-1185">Reference proteome</keyword>
<feature type="chain" id="PRO_5047497132" description="Secreted protein" evidence="1">
    <location>
        <begin position="18"/>
        <end position="105"/>
    </location>
</feature>
<feature type="signal peptide" evidence="1">
    <location>
        <begin position="1"/>
        <end position="17"/>
    </location>
</feature>
<sequence>MVTAHSALLCLFVLCNSSPCSPPLTTTSTKIPLKLCFLLLMRRGRGTVHKDDLRSELAVSVAQQGLWRTAVSINSPSSGMLTAAACMFRPVHGEASSYISDTGTL</sequence>
<evidence type="ECO:0000256" key="1">
    <source>
        <dbReference type="SAM" id="SignalP"/>
    </source>
</evidence>
<evidence type="ECO:0000313" key="2">
    <source>
        <dbReference type="EMBL" id="MEQ2184040.1"/>
    </source>
</evidence>
<accession>A0ABV0PKN5</accession>
<evidence type="ECO:0000313" key="3">
    <source>
        <dbReference type="Proteomes" id="UP001476798"/>
    </source>
</evidence>
<dbReference type="Proteomes" id="UP001476798">
    <property type="component" value="Unassembled WGS sequence"/>
</dbReference>
<comment type="caution">
    <text evidence="2">The sequence shown here is derived from an EMBL/GenBank/DDBJ whole genome shotgun (WGS) entry which is preliminary data.</text>
</comment>
<evidence type="ECO:0008006" key="4">
    <source>
        <dbReference type="Google" id="ProtNLM"/>
    </source>
</evidence>
<organism evidence="2 3">
    <name type="scientific">Goodea atripinnis</name>
    <dbReference type="NCBI Taxonomy" id="208336"/>
    <lineage>
        <taxon>Eukaryota</taxon>
        <taxon>Metazoa</taxon>
        <taxon>Chordata</taxon>
        <taxon>Craniata</taxon>
        <taxon>Vertebrata</taxon>
        <taxon>Euteleostomi</taxon>
        <taxon>Actinopterygii</taxon>
        <taxon>Neopterygii</taxon>
        <taxon>Teleostei</taxon>
        <taxon>Neoteleostei</taxon>
        <taxon>Acanthomorphata</taxon>
        <taxon>Ovalentaria</taxon>
        <taxon>Atherinomorphae</taxon>
        <taxon>Cyprinodontiformes</taxon>
        <taxon>Goodeidae</taxon>
        <taxon>Goodea</taxon>
    </lineage>
</organism>
<gene>
    <name evidence="2" type="ORF">GOODEAATRI_003873</name>
</gene>
<name>A0ABV0PKN5_9TELE</name>